<feature type="compositionally biased region" description="Low complexity" evidence="4">
    <location>
        <begin position="553"/>
        <end position="563"/>
    </location>
</feature>
<dbReference type="SUPFAM" id="SSF53474">
    <property type="entry name" value="alpha/beta-Hydrolases"/>
    <property type="match status" value="1"/>
</dbReference>
<sequence>MIYAHLLTIATLWVLAHPALSATTPPPTVFVANGTITGGFCDTAQAVFYRAIPFALPPIGDLRFAPPHSYNQTFANGSLTAIEQAPACIQFGSVFVENLPTSEDCLFLDIWAPANATNTSSLPVRAWIYGGSNTASGISDPLYDGCNVAAGGAIMVSISYRVGPLGFLALKSAGIAGNQAVQDILLGLQWIQENIAAFGGNPKQVVLQGQSAGAGNTFVVSSLPQAPSLIQAAIMESGGGQDYPSNSTAQLLGASYTSALDCSTADISCLRNASVIELQAAFNDTPVLVTDEPLNAVGVSNISTFAFAPYVDEDVVPVQPSQQGSRVPAIFGSTSQDGFLFSLLHFADLPNGPQTANATDYQLFLDESFGSDAGLVEQFFPLSAFNSTPGPAFFAISTVLTLAAERCRVFRGMNATAAHGVPVYAYIFGHSPTCSWIQGLPDESLPLIGATHTSEIPFVMNNTKNLPAPNWNCSMTEQEVDIATFLTNAWTSMAVNQKPTLNVSQWPAWGLNTSLGLNITNTSDAGFLNFSACQLFDSINTMAIAAAQNDSANSTSGSSNGTSSGSGGTGSTSNGTSSGSSPSSSSSSAVELLVTPELISLAMVATIISIGSSWLL</sequence>
<feature type="compositionally biased region" description="Low complexity" evidence="4">
    <location>
        <begin position="571"/>
        <end position="587"/>
    </location>
</feature>
<dbReference type="GO" id="GO:0052689">
    <property type="term" value="F:carboxylic ester hydrolase activity"/>
    <property type="evidence" value="ECO:0007669"/>
    <property type="project" value="TreeGrafter"/>
</dbReference>
<dbReference type="PROSITE" id="PS00941">
    <property type="entry name" value="CARBOXYLESTERASE_B_2"/>
    <property type="match status" value="1"/>
</dbReference>
<dbReference type="EMBL" id="KV428020">
    <property type="protein sequence ID" value="KZT41536.1"/>
    <property type="molecule type" value="Genomic_DNA"/>
</dbReference>
<feature type="region of interest" description="Disordered" evidence="4">
    <location>
        <begin position="551"/>
        <end position="587"/>
    </location>
</feature>
<dbReference type="Proteomes" id="UP000076798">
    <property type="component" value="Unassembled WGS sequence"/>
</dbReference>
<dbReference type="InterPro" id="IPR050654">
    <property type="entry name" value="AChE-related_enzymes"/>
</dbReference>
<gene>
    <name evidence="6" type="ORF">SISSUDRAFT_981619</name>
</gene>
<dbReference type="PANTHER" id="PTHR43918:SF4">
    <property type="entry name" value="CARBOXYLIC ESTER HYDROLASE"/>
    <property type="match status" value="1"/>
</dbReference>
<accession>A0A166GCF6</accession>
<dbReference type="ESTHER" id="9homo-a0a164ytj2">
    <property type="family name" value="Fungal_carboxylesterase_lipase"/>
</dbReference>
<dbReference type="EC" id="3.1.1.-" evidence="3"/>
<dbReference type="OrthoDB" id="408631at2759"/>
<dbReference type="STRING" id="1314776.A0A166GCF6"/>
<feature type="domain" description="Carboxylesterase type B" evidence="5">
    <location>
        <begin position="27"/>
        <end position="524"/>
    </location>
</feature>
<dbReference type="Gene3D" id="3.40.50.1820">
    <property type="entry name" value="alpha/beta hydrolase"/>
    <property type="match status" value="1"/>
</dbReference>
<dbReference type="InterPro" id="IPR019826">
    <property type="entry name" value="Carboxylesterase_B_AS"/>
</dbReference>
<dbReference type="InterPro" id="IPR029058">
    <property type="entry name" value="AB_hydrolase_fold"/>
</dbReference>
<evidence type="ECO:0000256" key="3">
    <source>
        <dbReference type="RuleBase" id="RU361235"/>
    </source>
</evidence>
<keyword evidence="7" id="KW-1185">Reference proteome</keyword>
<organism evidence="6 7">
    <name type="scientific">Sistotremastrum suecicum HHB10207 ss-3</name>
    <dbReference type="NCBI Taxonomy" id="1314776"/>
    <lineage>
        <taxon>Eukaryota</taxon>
        <taxon>Fungi</taxon>
        <taxon>Dikarya</taxon>
        <taxon>Basidiomycota</taxon>
        <taxon>Agaricomycotina</taxon>
        <taxon>Agaricomycetes</taxon>
        <taxon>Sistotremastrales</taxon>
        <taxon>Sistotremastraceae</taxon>
        <taxon>Sistotremastrum</taxon>
    </lineage>
</organism>
<evidence type="ECO:0000313" key="6">
    <source>
        <dbReference type="EMBL" id="KZT41536.1"/>
    </source>
</evidence>
<comment type="similarity">
    <text evidence="1 3">Belongs to the type-B carboxylesterase/lipase family.</text>
</comment>
<dbReference type="AlphaFoldDB" id="A0A166GCF6"/>
<evidence type="ECO:0000256" key="1">
    <source>
        <dbReference type="ARBA" id="ARBA00005964"/>
    </source>
</evidence>
<feature type="signal peptide" evidence="3">
    <location>
        <begin position="1"/>
        <end position="21"/>
    </location>
</feature>
<proteinExistence type="inferred from homology"/>
<dbReference type="InterPro" id="IPR002018">
    <property type="entry name" value="CarbesteraseB"/>
</dbReference>
<evidence type="ECO:0000313" key="7">
    <source>
        <dbReference type="Proteomes" id="UP000076798"/>
    </source>
</evidence>
<evidence type="ECO:0000259" key="5">
    <source>
        <dbReference type="Pfam" id="PF00135"/>
    </source>
</evidence>
<protein>
    <recommendedName>
        <fullName evidence="3">Carboxylic ester hydrolase</fullName>
        <ecNumber evidence="3">3.1.1.-</ecNumber>
    </recommendedName>
</protein>
<keyword evidence="2 3" id="KW-0378">Hydrolase</keyword>
<dbReference type="InterPro" id="IPR019819">
    <property type="entry name" value="Carboxylesterase_B_CS"/>
</dbReference>
<evidence type="ECO:0000256" key="4">
    <source>
        <dbReference type="SAM" id="MobiDB-lite"/>
    </source>
</evidence>
<keyword evidence="3" id="KW-0732">Signal</keyword>
<feature type="chain" id="PRO_5007748812" description="Carboxylic ester hydrolase" evidence="3">
    <location>
        <begin position="22"/>
        <end position="616"/>
    </location>
</feature>
<dbReference type="PANTHER" id="PTHR43918">
    <property type="entry name" value="ACETYLCHOLINESTERASE"/>
    <property type="match status" value="1"/>
</dbReference>
<dbReference type="Pfam" id="PF00135">
    <property type="entry name" value="COesterase"/>
    <property type="match status" value="1"/>
</dbReference>
<dbReference type="PROSITE" id="PS00122">
    <property type="entry name" value="CARBOXYLESTERASE_B_1"/>
    <property type="match status" value="1"/>
</dbReference>
<reference evidence="6 7" key="1">
    <citation type="journal article" date="2016" name="Mol. Biol. Evol.">
        <title>Comparative Genomics of Early-Diverging Mushroom-Forming Fungi Provides Insights into the Origins of Lignocellulose Decay Capabilities.</title>
        <authorList>
            <person name="Nagy L.G."/>
            <person name="Riley R."/>
            <person name="Tritt A."/>
            <person name="Adam C."/>
            <person name="Daum C."/>
            <person name="Floudas D."/>
            <person name="Sun H."/>
            <person name="Yadav J.S."/>
            <person name="Pangilinan J."/>
            <person name="Larsson K.H."/>
            <person name="Matsuura K."/>
            <person name="Barry K."/>
            <person name="Labutti K."/>
            <person name="Kuo R."/>
            <person name="Ohm R.A."/>
            <person name="Bhattacharya S.S."/>
            <person name="Shirouzu T."/>
            <person name="Yoshinaga Y."/>
            <person name="Martin F.M."/>
            <person name="Grigoriev I.V."/>
            <person name="Hibbett D.S."/>
        </authorList>
    </citation>
    <scope>NUCLEOTIDE SEQUENCE [LARGE SCALE GENOMIC DNA]</scope>
    <source>
        <strain evidence="6 7">HHB10207 ss-3</strain>
    </source>
</reference>
<name>A0A166GCF6_9AGAM</name>
<evidence type="ECO:0000256" key="2">
    <source>
        <dbReference type="ARBA" id="ARBA00022801"/>
    </source>
</evidence>